<reference evidence="2 3" key="1">
    <citation type="submission" date="2021-11" db="EMBL/GenBank/DDBJ databases">
        <title>Lacrimispora sp. nov. NSJ-141 isolated from human feces.</title>
        <authorList>
            <person name="Abdugheni R."/>
        </authorList>
    </citation>
    <scope>NUCLEOTIDE SEQUENCE [LARGE SCALE GENOMIC DNA]</scope>
    <source>
        <strain evidence="2 3">NSJ-141</strain>
    </source>
</reference>
<dbReference type="PANTHER" id="PTHR30572">
    <property type="entry name" value="MEMBRANE COMPONENT OF TRANSPORTER-RELATED"/>
    <property type="match status" value="1"/>
</dbReference>
<dbReference type="InterPro" id="IPR050250">
    <property type="entry name" value="Macrolide_Exporter_MacB"/>
</dbReference>
<gene>
    <name evidence="2" type="ORF">LQE92_02275</name>
</gene>
<feature type="transmembrane region" description="Helical" evidence="1">
    <location>
        <begin position="793"/>
        <end position="816"/>
    </location>
</feature>
<dbReference type="PANTHER" id="PTHR30572:SF4">
    <property type="entry name" value="ABC TRANSPORTER PERMEASE YTRF"/>
    <property type="match status" value="1"/>
</dbReference>
<feature type="transmembrane region" description="Helical" evidence="1">
    <location>
        <begin position="430"/>
        <end position="451"/>
    </location>
</feature>
<feature type="transmembrane region" description="Helical" evidence="1">
    <location>
        <begin position="294"/>
        <end position="316"/>
    </location>
</feature>
<sequence length="919" mass="104619">MKIRKMLGYSLQGVVKSGAYRVFLLGVTLCIALPVLFITVTDSMFYTAQEKKKDLYGEFTDIYYGNETTESLAGNAALEGMTDGELERLLNEKECQKIRRLGNLYSADLTCWKEQSPISDMDGLEKSLEKIFLRREKKEADYYGAGGASGLLSVGYADETARELGRLRLKEGTWPDEGAVVITESLQKEWEEEPRPGDHVEWRGRRYLVSGILYDYGMLWVENVNQTDADRQRPDLFFSKRDFQRLLQEAGDIQISHRTLMELRDVFSSDIYMEDYALVQNMAIKSGQFSVPPYLLYLVYICAALLLIQLLLLGLPRMEQRMRLYRLLGVPGVSIPFLLYLDLFWVYILSLPIGILAGIGGAYLICDLGSRMISMPFLFRVSVEGTAGAATVIGVLVLLSGILPSVRLFRTEILERQAVSFRRRRTQKRLIAGALLGLLLICIFFMHGSALCYLKADENRNLSVPLYGKISTDYDYEFLANTISSDTSYVDENGNSLSVSTSGPDDIYTVYNEPYLGMSEEDVEALRKDEGIQKVLAYKECSQLYMRADRGDPYQKAMEDDMMSNQIISFNEEIERIYGLDGSYQEIRLQGYSEEELLNLVPYVEEGEIDLEKIRTGEEIILMIPDIQTEMWEYDDGTGQKCSAMSLSYLEKGAYDGSEGQYSNQYYHVGDTIDVFRLYSENPELRGKITAKIAEDEVKRQDFTFRIGAVIRCRAGWFEDTMCPEPFFNLLGLNDTFEAVGLPSTYTRVRVYGVNGEDGGTLKQTMYKLSGKLSEMHLDDRRGFMEEYRQYRLLLSVLSALLTILSAIMGTGMITGRMLMRVREERKCTGLYQIAGCTRKRLFWSLIRPFITLVPAMWALSMLLVRISSEYFFMLDGYWGIRQWTKVLGGAAVLSFIAVVIVARAFFKDSISSLIRQED</sequence>
<organism evidence="2 3">
    <name type="scientific">Lientehia hominis</name>
    <dbReference type="NCBI Taxonomy" id="2897778"/>
    <lineage>
        <taxon>Bacteria</taxon>
        <taxon>Bacillati</taxon>
        <taxon>Bacillota</taxon>
        <taxon>Clostridia</taxon>
        <taxon>Lachnospirales</taxon>
        <taxon>Lachnospiraceae</taxon>
        <taxon>Lientehia</taxon>
    </lineage>
</organism>
<dbReference type="GO" id="GO:0005886">
    <property type="term" value="C:plasma membrane"/>
    <property type="evidence" value="ECO:0007669"/>
    <property type="project" value="TreeGrafter"/>
</dbReference>
<protein>
    <submittedName>
        <fullName evidence="2">ABC transporter permease</fullName>
    </submittedName>
</protein>
<dbReference type="Proteomes" id="UP001299265">
    <property type="component" value="Unassembled WGS sequence"/>
</dbReference>
<comment type="caution">
    <text evidence="2">The sequence shown here is derived from an EMBL/GenBank/DDBJ whole genome shotgun (WGS) entry which is preliminary data.</text>
</comment>
<keyword evidence="3" id="KW-1185">Reference proteome</keyword>
<evidence type="ECO:0000313" key="3">
    <source>
        <dbReference type="Proteomes" id="UP001299265"/>
    </source>
</evidence>
<name>A0AAP2RIH9_9FIRM</name>
<feature type="transmembrane region" description="Helical" evidence="1">
    <location>
        <begin position="887"/>
        <end position="907"/>
    </location>
</feature>
<dbReference type="AlphaFoldDB" id="A0AAP2RIH9"/>
<dbReference type="EMBL" id="JAJNOR010000001">
    <property type="protein sequence ID" value="MCD2491453.1"/>
    <property type="molecule type" value="Genomic_DNA"/>
</dbReference>
<keyword evidence="1" id="KW-0812">Transmembrane</keyword>
<evidence type="ECO:0000313" key="2">
    <source>
        <dbReference type="EMBL" id="MCD2491453.1"/>
    </source>
</evidence>
<dbReference type="GO" id="GO:0022857">
    <property type="term" value="F:transmembrane transporter activity"/>
    <property type="evidence" value="ECO:0007669"/>
    <property type="project" value="TreeGrafter"/>
</dbReference>
<evidence type="ECO:0000256" key="1">
    <source>
        <dbReference type="SAM" id="Phobius"/>
    </source>
</evidence>
<proteinExistence type="predicted"/>
<dbReference type="RefSeq" id="WP_231061385.1">
    <property type="nucleotide sequence ID" value="NZ_JAJNOR010000001.1"/>
</dbReference>
<keyword evidence="1" id="KW-0472">Membrane</keyword>
<keyword evidence="1" id="KW-1133">Transmembrane helix</keyword>
<feature type="transmembrane region" description="Helical" evidence="1">
    <location>
        <begin position="385"/>
        <end position="409"/>
    </location>
</feature>
<accession>A0AAP2RIH9</accession>
<feature type="transmembrane region" description="Helical" evidence="1">
    <location>
        <begin position="846"/>
        <end position="867"/>
    </location>
</feature>
<feature type="transmembrane region" description="Helical" evidence="1">
    <location>
        <begin position="337"/>
        <end position="365"/>
    </location>
</feature>
<feature type="transmembrane region" description="Helical" evidence="1">
    <location>
        <begin position="20"/>
        <end position="40"/>
    </location>
</feature>